<dbReference type="PANTHER" id="PTHR48070">
    <property type="entry name" value="ESTERASE OVCA2"/>
    <property type="match status" value="1"/>
</dbReference>
<evidence type="ECO:0000313" key="4">
    <source>
        <dbReference type="Proteomes" id="UP001295684"/>
    </source>
</evidence>
<sequence length="240" mass="28354">MDSSKAAKKLTVLCLHGFFNNTNVVNHQLRHYRQLFGKYVRFVPINAPFECENVFDQAIARMFKAPFYSWYFYDPSTRECRGIEESVEYVVDYINNHGPFDGVLGFSQGTMMARILLKMNEFKSTFPKLEVDLPKFGVIFSGMFTERARYFPQYDEDCLKVLTEFQQPMLYVYGDKDPLKQNIEGALVKEGDYTIIKHDYAHNIPKLKYDDLEEFARFFDRMYYNINGENMELEFSDFDI</sequence>
<organism evidence="3 4">
    <name type="scientific">Euplotes crassus</name>
    <dbReference type="NCBI Taxonomy" id="5936"/>
    <lineage>
        <taxon>Eukaryota</taxon>
        <taxon>Sar</taxon>
        <taxon>Alveolata</taxon>
        <taxon>Ciliophora</taxon>
        <taxon>Intramacronucleata</taxon>
        <taxon>Spirotrichea</taxon>
        <taxon>Hypotrichia</taxon>
        <taxon>Euplotida</taxon>
        <taxon>Euplotidae</taxon>
        <taxon>Moneuplotes</taxon>
    </lineage>
</organism>
<evidence type="ECO:0000259" key="2">
    <source>
        <dbReference type="Pfam" id="PF03959"/>
    </source>
</evidence>
<keyword evidence="1" id="KW-0378">Hydrolase</keyword>
<dbReference type="AlphaFoldDB" id="A0AAD1XV80"/>
<dbReference type="Pfam" id="PF03959">
    <property type="entry name" value="FSH1"/>
    <property type="match status" value="1"/>
</dbReference>
<dbReference type="GO" id="GO:0005737">
    <property type="term" value="C:cytoplasm"/>
    <property type="evidence" value="ECO:0007669"/>
    <property type="project" value="TreeGrafter"/>
</dbReference>
<keyword evidence="4" id="KW-1185">Reference proteome</keyword>
<dbReference type="EMBL" id="CAMPGE010021536">
    <property type="protein sequence ID" value="CAI2379680.1"/>
    <property type="molecule type" value="Genomic_DNA"/>
</dbReference>
<name>A0AAD1XV80_EUPCR</name>
<reference evidence="3" key="1">
    <citation type="submission" date="2023-07" db="EMBL/GenBank/DDBJ databases">
        <authorList>
            <consortium name="AG Swart"/>
            <person name="Singh M."/>
            <person name="Singh A."/>
            <person name="Seah K."/>
            <person name="Emmerich C."/>
        </authorList>
    </citation>
    <scope>NUCLEOTIDE SEQUENCE</scope>
    <source>
        <strain evidence="3">DP1</strain>
    </source>
</reference>
<accession>A0AAD1XV80</accession>
<comment type="caution">
    <text evidence="3">The sequence shown here is derived from an EMBL/GenBank/DDBJ whole genome shotgun (WGS) entry which is preliminary data.</text>
</comment>
<proteinExistence type="predicted"/>
<dbReference type="SUPFAM" id="SSF53474">
    <property type="entry name" value="alpha/beta-Hydrolases"/>
    <property type="match status" value="1"/>
</dbReference>
<protein>
    <recommendedName>
        <fullName evidence="2">Serine hydrolase domain-containing protein</fullName>
    </recommendedName>
</protein>
<feature type="domain" description="Serine hydrolase" evidence="2">
    <location>
        <begin position="8"/>
        <end position="208"/>
    </location>
</feature>
<dbReference type="InterPro" id="IPR005645">
    <property type="entry name" value="FSH-like_dom"/>
</dbReference>
<dbReference type="InterPro" id="IPR029058">
    <property type="entry name" value="AB_hydrolase_fold"/>
</dbReference>
<dbReference type="GO" id="GO:0016787">
    <property type="term" value="F:hydrolase activity"/>
    <property type="evidence" value="ECO:0007669"/>
    <property type="project" value="UniProtKB-KW"/>
</dbReference>
<dbReference type="GO" id="GO:0005634">
    <property type="term" value="C:nucleus"/>
    <property type="evidence" value="ECO:0007669"/>
    <property type="project" value="TreeGrafter"/>
</dbReference>
<dbReference type="Gene3D" id="3.40.50.1820">
    <property type="entry name" value="alpha/beta hydrolase"/>
    <property type="match status" value="1"/>
</dbReference>
<dbReference type="InterPro" id="IPR050593">
    <property type="entry name" value="LovG"/>
</dbReference>
<evidence type="ECO:0000313" key="3">
    <source>
        <dbReference type="EMBL" id="CAI2379680.1"/>
    </source>
</evidence>
<dbReference type="PANTHER" id="PTHR48070:SF6">
    <property type="entry name" value="ESTERASE OVCA2"/>
    <property type="match status" value="1"/>
</dbReference>
<evidence type="ECO:0000256" key="1">
    <source>
        <dbReference type="ARBA" id="ARBA00022801"/>
    </source>
</evidence>
<dbReference type="Proteomes" id="UP001295684">
    <property type="component" value="Unassembled WGS sequence"/>
</dbReference>
<gene>
    <name evidence="3" type="ORF">ECRASSUSDP1_LOCUS21093</name>
</gene>